<accession>A0A2N1M7F3</accession>
<evidence type="ECO:0000313" key="2">
    <source>
        <dbReference type="Proteomes" id="UP000233469"/>
    </source>
</evidence>
<name>A0A2N1M7F3_9GLOM</name>
<organism evidence="1 2">
    <name type="scientific">Rhizophagus irregularis</name>
    <dbReference type="NCBI Taxonomy" id="588596"/>
    <lineage>
        <taxon>Eukaryota</taxon>
        <taxon>Fungi</taxon>
        <taxon>Fungi incertae sedis</taxon>
        <taxon>Mucoromycota</taxon>
        <taxon>Glomeromycotina</taxon>
        <taxon>Glomeromycetes</taxon>
        <taxon>Glomerales</taxon>
        <taxon>Glomeraceae</taxon>
        <taxon>Rhizophagus</taxon>
    </lineage>
</organism>
<dbReference type="EMBL" id="LLXL01004279">
    <property type="protein sequence ID" value="PKK57561.1"/>
    <property type="molecule type" value="Genomic_DNA"/>
</dbReference>
<comment type="caution">
    <text evidence="1">The sequence shown here is derived from an EMBL/GenBank/DDBJ whole genome shotgun (WGS) entry which is preliminary data.</text>
</comment>
<dbReference type="Proteomes" id="UP000233469">
    <property type="component" value="Unassembled WGS sequence"/>
</dbReference>
<proteinExistence type="predicted"/>
<feature type="non-terminal residue" evidence="1">
    <location>
        <position position="1"/>
    </location>
</feature>
<evidence type="ECO:0000313" key="1">
    <source>
        <dbReference type="EMBL" id="PKK57561.1"/>
    </source>
</evidence>
<reference evidence="1 2" key="2">
    <citation type="submission" date="2017-10" db="EMBL/GenBank/DDBJ databases">
        <title>Extensive intraspecific genome diversity in a model arbuscular mycorrhizal fungus.</title>
        <authorList>
            <person name="Chen E.C.H."/>
            <person name="Morin E."/>
            <person name="Baudet D."/>
            <person name="Noel J."/>
            <person name="Ndikumana S."/>
            <person name="Charron P."/>
            <person name="St-Onge C."/>
            <person name="Giorgi J."/>
            <person name="Grigoriev I.V."/>
            <person name="Roux C."/>
            <person name="Martin F.M."/>
            <person name="Corradi N."/>
        </authorList>
    </citation>
    <scope>NUCLEOTIDE SEQUENCE [LARGE SCALE GENOMIC DNA]</scope>
    <source>
        <strain evidence="1 2">C2</strain>
    </source>
</reference>
<dbReference type="AlphaFoldDB" id="A0A2N1M7F3"/>
<gene>
    <name evidence="1" type="ORF">RhiirC2_763872</name>
</gene>
<protein>
    <submittedName>
        <fullName evidence="1">Uncharacterized protein</fullName>
    </submittedName>
</protein>
<sequence>FNKSIIIWEETNLDMAFLPPMIITGSYVESIQISGSQKLSHFSPNLHQFSRHMHI</sequence>
<reference evidence="1 2" key="1">
    <citation type="submission" date="2016-04" db="EMBL/GenBank/DDBJ databases">
        <title>Genome analyses suggest a sexual origin of heterokaryosis in a supposedly ancient asexual fungus.</title>
        <authorList>
            <person name="Ropars J."/>
            <person name="Sedzielewska K."/>
            <person name="Noel J."/>
            <person name="Charron P."/>
            <person name="Farinelli L."/>
            <person name="Marton T."/>
            <person name="Kruger M."/>
            <person name="Pelin A."/>
            <person name="Brachmann A."/>
            <person name="Corradi N."/>
        </authorList>
    </citation>
    <scope>NUCLEOTIDE SEQUENCE [LARGE SCALE GENOMIC DNA]</scope>
    <source>
        <strain evidence="1 2">C2</strain>
    </source>
</reference>